<keyword evidence="2 5" id="KW-0812">Transmembrane</keyword>
<feature type="transmembrane region" description="Helical" evidence="5">
    <location>
        <begin position="206"/>
        <end position="227"/>
    </location>
</feature>
<feature type="transmembrane region" description="Helical" evidence="5">
    <location>
        <begin position="121"/>
        <end position="141"/>
    </location>
</feature>
<evidence type="ECO:0000313" key="7">
    <source>
        <dbReference type="Proteomes" id="UP000787672"/>
    </source>
</evidence>
<dbReference type="Pfam" id="PF04172">
    <property type="entry name" value="LrgB"/>
    <property type="match status" value="1"/>
</dbReference>
<dbReference type="Proteomes" id="UP000787672">
    <property type="component" value="Unassembled WGS sequence"/>
</dbReference>
<dbReference type="PANTHER" id="PTHR30249">
    <property type="entry name" value="PUTATIVE SEROTONIN TRANSPORTER"/>
    <property type="match status" value="1"/>
</dbReference>
<feature type="transmembrane region" description="Helical" evidence="5">
    <location>
        <begin position="94"/>
        <end position="114"/>
    </location>
</feature>
<sequence>MKEILCQSAFFGVTISLAAYGLGMWMKSRWKLAVFNPLLVSTVVVIAALAVLRIDYDSYYEGARYLNYFLTPSTVCLAIPLYEELRLLGKNWKAVLAGVASGVLASMTTVFLLCRLFRMDHTIYATLLPKSITTAIGVGVAEELGGLPTITVAAIIVTGIFGNVAAEGICRLFRIRESVARGIAIGSASHAIGTAKAMEMGEVEGAMSSLSIVVSGLLTVLCAPVFAGVL</sequence>
<reference evidence="6 7" key="1">
    <citation type="submission" date="2021-06" db="EMBL/GenBank/DDBJ databases">
        <authorList>
            <person name="Sun Q."/>
            <person name="Li D."/>
        </authorList>
    </citation>
    <scope>NUCLEOTIDE SEQUENCE [LARGE SCALE GENOMIC DNA]</scope>
    <source>
        <strain evidence="6 7">MSJ-2</strain>
    </source>
</reference>
<accession>A0ABS6FBV3</accession>
<evidence type="ECO:0000256" key="3">
    <source>
        <dbReference type="ARBA" id="ARBA00022989"/>
    </source>
</evidence>
<keyword evidence="4 5" id="KW-0472">Membrane</keyword>
<evidence type="ECO:0000256" key="2">
    <source>
        <dbReference type="ARBA" id="ARBA00022692"/>
    </source>
</evidence>
<dbReference type="RefSeq" id="WP_216632976.1">
    <property type="nucleotide sequence ID" value="NZ_JAHLQN010000001.1"/>
</dbReference>
<evidence type="ECO:0000256" key="1">
    <source>
        <dbReference type="ARBA" id="ARBA00004141"/>
    </source>
</evidence>
<proteinExistence type="predicted"/>
<protein>
    <submittedName>
        <fullName evidence="6">LrgB family protein</fullName>
    </submittedName>
</protein>
<evidence type="ECO:0000256" key="4">
    <source>
        <dbReference type="ARBA" id="ARBA00023136"/>
    </source>
</evidence>
<dbReference type="EMBL" id="JAHLQN010000001">
    <property type="protein sequence ID" value="MBU5627627.1"/>
    <property type="molecule type" value="Genomic_DNA"/>
</dbReference>
<feature type="transmembrane region" description="Helical" evidence="5">
    <location>
        <begin position="147"/>
        <end position="166"/>
    </location>
</feature>
<dbReference type="InterPro" id="IPR007300">
    <property type="entry name" value="CidB/LrgB"/>
</dbReference>
<comment type="subcellular location">
    <subcellularLocation>
        <location evidence="1">Membrane</location>
        <topology evidence="1">Multi-pass membrane protein</topology>
    </subcellularLocation>
</comment>
<feature type="transmembrane region" description="Helical" evidence="5">
    <location>
        <begin position="34"/>
        <end position="53"/>
    </location>
</feature>
<keyword evidence="7" id="KW-1185">Reference proteome</keyword>
<keyword evidence="3 5" id="KW-1133">Transmembrane helix</keyword>
<organism evidence="6 7">
    <name type="scientific">Dysosmobacter acutus</name>
    <dbReference type="NCBI Taxonomy" id="2841504"/>
    <lineage>
        <taxon>Bacteria</taxon>
        <taxon>Bacillati</taxon>
        <taxon>Bacillota</taxon>
        <taxon>Clostridia</taxon>
        <taxon>Eubacteriales</taxon>
        <taxon>Oscillospiraceae</taxon>
        <taxon>Dysosmobacter</taxon>
    </lineage>
</organism>
<comment type="caution">
    <text evidence="6">The sequence shown here is derived from an EMBL/GenBank/DDBJ whole genome shotgun (WGS) entry which is preliminary data.</text>
</comment>
<name>A0ABS6FBV3_9FIRM</name>
<gene>
    <name evidence="6" type="ORF">KQI82_11970</name>
</gene>
<evidence type="ECO:0000313" key="6">
    <source>
        <dbReference type="EMBL" id="MBU5627627.1"/>
    </source>
</evidence>
<dbReference type="PANTHER" id="PTHR30249:SF0">
    <property type="entry name" value="PLASTIDAL GLYCOLATE_GLYCERATE TRANSLOCATOR 1, CHLOROPLASTIC"/>
    <property type="match status" value="1"/>
</dbReference>
<evidence type="ECO:0000256" key="5">
    <source>
        <dbReference type="SAM" id="Phobius"/>
    </source>
</evidence>